<keyword evidence="13 20" id="KW-1133">Transmembrane helix</keyword>
<keyword evidence="10 18" id="KW-0808">Transferase</keyword>
<dbReference type="Pfam" id="PF01148">
    <property type="entry name" value="CTP_transf_1"/>
    <property type="match status" value="1"/>
</dbReference>
<dbReference type="GO" id="GO:0016024">
    <property type="term" value="P:CDP-diacylglycerol biosynthetic process"/>
    <property type="evidence" value="ECO:0007669"/>
    <property type="project" value="UniProtKB-UniPathway"/>
</dbReference>
<protein>
    <recommendedName>
        <fullName evidence="7 18">Phosphatidate cytidylyltransferase</fullName>
        <ecNumber evidence="6 18">2.7.7.41</ecNumber>
    </recommendedName>
</protein>
<comment type="pathway">
    <text evidence="3 18">Phospholipid metabolism; CDP-diacylglycerol biosynthesis; CDP-diacylglycerol from sn-glycerol 3-phosphate: step 3/3.</text>
</comment>
<keyword evidence="11 18" id="KW-0812">Transmembrane</keyword>
<organism evidence="21 22">
    <name type="scientific">Corynebacterium durum F0235</name>
    <dbReference type="NCBI Taxonomy" id="1035195"/>
    <lineage>
        <taxon>Bacteria</taxon>
        <taxon>Bacillati</taxon>
        <taxon>Actinomycetota</taxon>
        <taxon>Actinomycetes</taxon>
        <taxon>Mycobacteriales</taxon>
        <taxon>Corynebacteriaceae</taxon>
        <taxon>Corynebacterium</taxon>
    </lineage>
</organism>
<comment type="subcellular location">
    <subcellularLocation>
        <location evidence="2">Cell membrane</location>
        <topology evidence="2">Multi-pass membrane protein</topology>
    </subcellularLocation>
</comment>
<evidence type="ECO:0000313" key="21">
    <source>
        <dbReference type="EMBL" id="EKX90284.1"/>
    </source>
</evidence>
<evidence type="ECO:0000256" key="10">
    <source>
        <dbReference type="ARBA" id="ARBA00022679"/>
    </source>
</evidence>
<reference evidence="21 22" key="1">
    <citation type="submission" date="2012-05" db="EMBL/GenBank/DDBJ databases">
        <authorList>
            <person name="Weinstock G."/>
            <person name="Sodergren E."/>
            <person name="Lobos E.A."/>
            <person name="Fulton L."/>
            <person name="Fulton R."/>
            <person name="Courtney L."/>
            <person name="Fronick C."/>
            <person name="O'Laughlin M."/>
            <person name="Godfrey J."/>
            <person name="Wilson R.M."/>
            <person name="Miner T."/>
            <person name="Farmer C."/>
            <person name="Delehaunty K."/>
            <person name="Cordes M."/>
            <person name="Minx P."/>
            <person name="Tomlinson C."/>
            <person name="Chen J."/>
            <person name="Wollam A."/>
            <person name="Pepin K.H."/>
            <person name="Bhonagiri V."/>
            <person name="Zhang X."/>
            <person name="Suruliraj S."/>
            <person name="Warren W."/>
            <person name="Mitreva M."/>
            <person name="Mardis E.R."/>
            <person name="Wilson R.K."/>
        </authorList>
    </citation>
    <scope>NUCLEOTIDE SEQUENCE [LARGE SCALE GENOMIC DNA]</scope>
    <source>
        <strain evidence="21 22">F0235</strain>
    </source>
</reference>
<evidence type="ECO:0000256" key="6">
    <source>
        <dbReference type="ARBA" id="ARBA00012487"/>
    </source>
</evidence>
<gene>
    <name evidence="21" type="ORF">HMPREF9997_01499</name>
</gene>
<dbReference type="RefSeq" id="WP_006063728.1">
    <property type="nucleotide sequence ID" value="NZ_KB290831.1"/>
</dbReference>
<feature type="region of interest" description="Disordered" evidence="19">
    <location>
        <begin position="1"/>
        <end position="58"/>
    </location>
</feature>
<dbReference type="HOGENOM" id="CLU_037294_0_0_11"/>
<dbReference type="PATRIC" id="fig|1035195.3.peg.1351"/>
<proteinExistence type="inferred from homology"/>
<keyword evidence="8" id="KW-1003">Cell membrane</keyword>
<sequence>MSVPAQGHHDDDSYGAPEGGHGAGDSAPQGTHEHSVTAFRRPDTQGSTAHEHRIKPRNSAGRDLKSAIGVGVGLGAVVLLAIFVIPGGWYPLVALAAAAATWEVHSRLKEHGYVVSLPTVLVGGQVMLWSSLFFGVEGLIAGFVTSVLALMFGRLFYHGRHSAPQNYLRDAAIGVFVLTWIPLFASFAAMLSQISGEAVSGRYYIVTFMLCVIASDTGGYITGVLFGKNPMAPAVSPKKSWEGFAGSVLFGAVTGALCEHFLIHGYWWSGVILGLCLVVCATLGDLVESQFKRELGIKDMSNILPGHGGVMDRLDGMLPSAMVTWLILSWTMPM</sequence>
<evidence type="ECO:0000256" key="9">
    <source>
        <dbReference type="ARBA" id="ARBA00022516"/>
    </source>
</evidence>
<evidence type="ECO:0000256" key="5">
    <source>
        <dbReference type="ARBA" id="ARBA00010185"/>
    </source>
</evidence>
<evidence type="ECO:0000256" key="1">
    <source>
        <dbReference type="ARBA" id="ARBA00001698"/>
    </source>
</evidence>
<evidence type="ECO:0000256" key="11">
    <source>
        <dbReference type="ARBA" id="ARBA00022692"/>
    </source>
</evidence>
<evidence type="ECO:0000256" key="4">
    <source>
        <dbReference type="ARBA" id="ARBA00005189"/>
    </source>
</evidence>
<comment type="catalytic activity">
    <reaction evidence="1 18">
        <text>a 1,2-diacyl-sn-glycero-3-phosphate + CTP + H(+) = a CDP-1,2-diacyl-sn-glycerol + diphosphate</text>
        <dbReference type="Rhea" id="RHEA:16229"/>
        <dbReference type="ChEBI" id="CHEBI:15378"/>
        <dbReference type="ChEBI" id="CHEBI:33019"/>
        <dbReference type="ChEBI" id="CHEBI:37563"/>
        <dbReference type="ChEBI" id="CHEBI:58332"/>
        <dbReference type="ChEBI" id="CHEBI:58608"/>
        <dbReference type="EC" id="2.7.7.41"/>
    </reaction>
</comment>
<feature type="transmembrane region" description="Helical" evidence="20">
    <location>
        <begin position="268"/>
        <end position="287"/>
    </location>
</feature>
<evidence type="ECO:0000256" key="18">
    <source>
        <dbReference type="RuleBase" id="RU003938"/>
    </source>
</evidence>
<keyword evidence="12 18" id="KW-0548">Nucleotidyltransferase</keyword>
<evidence type="ECO:0000256" key="15">
    <source>
        <dbReference type="ARBA" id="ARBA00023136"/>
    </source>
</evidence>
<keyword evidence="14" id="KW-0443">Lipid metabolism</keyword>
<evidence type="ECO:0000256" key="14">
    <source>
        <dbReference type="ARBA" id="ARBA00023098"/>
    </source>
</evidence>
<keyword evidence="17" id="KW-1208">Phospholipid metabolism</keyword>
<dbReference type="Proteomes" id="UP000010445">
    <property type="component" value="Unassembled WGS sequence"/>
</dbReference>
<feature type="transmembrane region" description="Helical" evidence="20">
    <location>
        <begin position="171"/>
        <end position="191"/>
    </location>
</feature>
<name>L1MH82_9CORY</name>
<evidence type="ECO:0000256" key="7">
    <source>
        <dbReference type="ARBA" id="ARBA00019373"/>
    </source>
</evidence>
<keyword evidence="22" id="KW-1185">Reference proteome</keyword>
<feature type="transmembrane region" description="Helical" evidence="20">
    <location>
        <begin position="243"/>
        <end position="262"/>
    </location>
</feature>
<feature type="transmembrane region" description="Helical" evidence="20">
    <location>
        <begin position="203"/>
        <end position="222"/>
    </location>
</feature>
<evidence type="ECO:0000313" key="22">
    <source>
        <dbReference type="Proteomes" id="UP000010445"/>
    </source>
</evidence>
<keyword evidence="9" id="KW-0444">Lipid biosynthesis</keyword>
<evidence type="ECO:0000256" key="17">
    <source>
        <dbReference type="ARBA" id="ARBA00023264"/>
    </source>
</evidence>
<evidence type="ECO:0000256" key="12">
    <source>
        <dbReference type="ARBA" id="ARBA00022695"/>
    </source>
</evidence>
<comment type="caution">
    <text evidence="21">The sequence shown here is derived from an EMBL/GenBank/DDBJ whole genome shotgun (WGS) entry which is preliminary data.</text>
</comment>
<dbReference type="EMBL" id="AMEM01000018">
    <property type="protein sequence ID" value="EKX90284.1"/>
    <property type="molecule type" value="Genomic_DNA"/>
</dbReference>
<dbReference type="eggNOG" id="COG0575">
    <property type="taxonomic scope" value="Bacteria"/>
</dbReference>
<dbReference type="UniPathway" id="UPA00557">
    <property type="reaction ID" value="UER00614"/>
</dbReference>
<evidence type="ECO:0000256" key="2">
    <source>
        <dbReference type="ARBA" id="ARBA00004651"/>
    </source>
</evidence>
<dbReference type="PANTHER" id="PTHR46382:SF1">
    <property type="entry name" value="PHOSPHATIDATE CYTIDYLYLTRANSFERASE"/>
    <property type="match status" value="1"/>
</dbReference>
<accession>L1MH82</accession>
<dbReference type="PANTHER" id="PTHR46382">
    <property type="entry name" value="PHOSPHATIDATE CYTIDYLYLTRANSFERASE"/>
    <property type="match status" value="1"/>
</dbReference>
<feature type="compositionally biased region" description="Basic and acidic residues" evidence="19">
    <location>
        <begin position="31"/>
        <end position="43"/>
    </location>
</feature>
<dbReference type="STRING" id="1035195.HMPREF9997_01499"/>
<dbReference type="AlphaFoldDB" id="L1MH82"/>
<dbReference type="GO" id="GO:0004605">
    <property type="term" value="F:phosphatidate cytidylyltransferase activity"/>
    <property type="evidence" value="ECO:0007669"/>
    <property type="project" value="UniProtKB-EC"/>
</dbReference>
<evidence type="ECO:0000256" key="19">
    <source>
        <dbReference type="SAM" id="MobiDB-lite"/>
    </source>
</evidence>
<feature type="transmembrane region" description="Helical" evidence="20">
    <location>
        <begin position="67"/>
        <end position="85"/>
    </location>
</feature>
<dbReference type="InterPro" id="IPR000374">
    <property type="entry name" value="PC_trans"/>
</dbReference>
<evidence type="ECO:0000256" key="3">
    <source>
        <dbReference type="ARBA" id="ARBA00005119"/>
    </source>
</evidence>
<comment type="similarity">
    <text evidence="5 18">Belongs to the CDS family.</text>
</comment>
<dbReference type="OrthoDB" id="9799199at2"/>
<evidence type="ECO:0000256" key="8">
    <source>
        <dbReference type="ARBA" id="ARBA00022475"/>
    </source>
</evidence>
<keyword evidence="15 20" id="KW-0472">Membrane</keyword>
<dbReference type="PROSITE" id="PS01315">
    <property type="entry name" value="CDS"/>
    <property type="match status" value="1"/>
</dbReference>
<evidence type="ECO:0000256" key="13">
    <source>
        <dbReference type="ARBA" id="ARBA00022989"/>
    </source>
</evidence>
<evidence type="ECO:0000256" key="16">
    <source>
        <dbReference type="ARBA" id="ARBA00023209"/>
    </source>
</evidence>
<comment type="pathway">
    <text evidence="4">Lipid metabolism.</text>
</comment>
<feature type="transmembrane region" description="Helical" evidence="20">
    <location>
        <begin position="126"/>
        <end position="150"/>
    </location>
</feature>
<dbReference type="EC" id="2.7.7.41" evidence="6 18"/>
<dbReference type="GO" id="GO:0005886">
    <property type="term" value="C:plasma membrane"/>
    <property type="evidence" value="ECO:0007669"/>
    <property type="project" value="UniProtKB-SubCell"/>
</dbReference>
<keyword evidence="16" id="KW-0594">Phospholipid biosynthesis</keyword>
<evidence type="ECO:0000256" key="20">
    <source>
        <dbReference type="SAM" id="Phobius"/>
    </source>
</evidence>